<evidence type="ECO:0000313" key="5">
    <source>
        <dbReference type="Proteomes" id="UP001152888"/>
    </source>
</evidence>
<gene>
    <name evidence="4" type="ORF">ACAOBT_LOCUS35328</name>
</gene>
<feature type="region of interest" description="Disordered" evidence="1">
    <location>
        <begin position="74"/>
        <end position="95"/>
    </location>
</feature>
<keyword evidence="5" id="KW-1185">Reference proteome</keyword>
<dbReference type="SUPFAM" id="SSF49785">
    <property type="entry name" value="Galactose-binding domain-like"/>
    <property type="match status" value="1"/>
</dbReference>
<keyword evidence="2" id="KW-1133">Transmembrane helix</keyword>
<evidence type="ECO:0000259" key="3">
    <source>
        <dbReference type="PROSITE" id="PS50022"/>
    </source>
</evidence>
<proteinExistence type="predicted"/>
<keyword evidence="2" id="KW-0472">Membrane</keyword>
<protein>
    <recommendedName>
        <fullName evidence="3">F5/8 type C domain-containing protein</fullName>
    </recommendedName>
</protein>
<dbReference type="PROSITE" id="PS50022">
    <property type="entry name" value="FA58C_3"/>
    <property type="match status" value="1"/>
</dbReference>
<dbReference type="AlphaFoldDB" id="A0A9P0VPB7"/>
<dbReference type="Gene3D" id="2.60.120.260">
    <property type="entry name" value="Galactose-binding domain-like"/>
    <property type="match status" value="1"/>
</dbReference>
<evidence type="ECO:0000313" key="4">
    <source>
        <dbReference type="EMBL" id="CAH2016395.1"/>
    </source>
</evidence>
<feature type="transmembrane region" description="Helical" evidence="2">
    <location>
        <begin position="36"/>
        <end position="57"/>
    </location>
</feature>
<dbReference type="EMBL" id="CAKOFQ010008886">
    <property type="protein sequence ID" value="CAH2016395.1"/>
    <property type="molecule type" value="Genomic_DNA"/>
</dbReference>
<dbReference type="Proteomes" id="UP001152888">
    <property type="component" value="Unassembled WGS sequence"/>
</dbReference>
<feature type="domain" description="F5/8 type C" evidence="3">
    <location>
        <begin position="62"/>
        <end position="95"/>
    </location>
</feature>
<name>A0A9P0VPB7_ACAOB</name>
<dbReference type="InterPro" id="IPR000421">
    <property type="entry name" value="FA58C"/>
</dbReference>
<evidence type="ECO:0000256" key="2">
    <source>
        <dbReference type="SAM" id="Phobius"/>
    </source>
</evidence>
<keyword evidence="2" id="KW-0812">Transmembrane</keyword>
<reference evidence="4" key="1">
    <citation type="submission" date="2022-03" db="EMBL/GenBank/DDBJ databases">
        <authorList>
            <person name="Sayadi A."/>
        </authorList>
    </citation>
    <scope>NUCLEOTIDE SEQUENCE</scope>
</reference>
<organism evidence="4 5">
    <name type="scientific">Acanthoscelides obtectus</name>
    <name type="common">Bean weevil</name>
    <name type="synonym">Bruchus obtectus</name>
    <dbReference type="NCBI Taxonomy" id="200917"/>
    <lineage>
        <taxon>Eukaryota</taxon>
        <taxon>Metazoa</taxon>
        <taxon>Ecdysozoa</taxon>
        <taxon>Arthropoda</taxon>
        <taxon>Hexapoda</taxon>
        <taxon>Insecta</taxon>
        <taxon>Pterygota</taxon>
        <taxon>Neoptera</taxon>
        <taxon>Endopterygota</taxon>
        <taxon>Coleoptera</taxon>
        <taxon>Polyphaga</taxon>
        <taxon>Cucujiformia</taxon>
        <taxon>Chrysomeloidea</taxon>
        <taxon>Chrysomelidae</taxon>
        <taxon>Bruchinae</taxon>
        <taxon>Bruchini</taxon>
        <taxon>Acanthoscelides</taxon>
    </lineage>
</organism>
<sequence>MHPKKETIADRRRDVLSLLLLSEGATMRTLWRYLRAYRLLLSWMLSLAYVGFGALAVDPSQCIAPLGMENGQIKDSDLSASSSFDSGNVGPQHGR</sequence>
<comment type="caution">
    <text evidence="4">The sequence shown here is derived from an EMBL/GenBank/DDBJ whole genome shotgun (WGS) entry which is preliminary data.</text>
</comment>
<evidence type="ECO:0000256" key="1">
    <source>
        <dbReference type="SAM" id="MobiDB-lite"/>
    </source>
</evidence>
<dbReference type="InterPro" id="IPR008979">
    <property type="entry name" value="Galactose-bd-like_sf"/>
</dbReference>
<dbReference type="OrthoDB" id="6071166at2759"/>
<accession>A0A9P0VPB7</accession>